<name>A0A6G6WC63_9ACTN</name>
<dbReference type="Proteomes" id="UP000502996">
    <property type="component" value="Chromosome"/>
</dbReference>
<evidence type="ECO:0000313" key="2">
    <source>
        <dbReference type="Proteomes" id="UP000502996"/>
    </source>
</evidence>
<evidence type="ECO:0008006" key="3">
    <source>
        <dbReference type="Google" id="ProtNLM"/>
    </source>
</evidence>
<reference evidence="1 2" key="1">
    <citation type="submission" date="2020-02" db="EMBL/GenBank/DDBJ databases">
        <title>Full genome sequence of Nocardioides sp. R-3366.</title>
        <authorList>
            <person name="Im W.-T."/>
        </authorList>
    </citation>
    <scope>NUCLEOTIDE SEQUENCE [LARGE SCALE GENOMIC DNA]</scope>
    <source>
        <strain evidence="1 2">R-3366</strain>
    </source>
</reference>
<dbReference type="KEGG" id="nano:G5V58_08425"/>
<protein>
    <recommendedName>
        <fullName evidence="3">Tetratricopeptide repeat protein</fullName>
    </recommendedName>
</protein>
<gene>
    <name evidence="1" type="ORF">G5V58_08425</name>
</gene>
<organism evidence="1 2">
    <name type="scientific">Nocardioides anomalus</name>
    <dbReference type="NCBI Taxonomy" id="2712223"/>
    <lineage>
        <taxon>Bacteria</taxon>
        <taxon>Bacillati</taxon>
        <taxon>Actinomycetota</taxon>
        <taxon>Actinomycetes</taxon>
        <taxon>Propionibacteriales</taxon>
        <taxon>Nocardioidaceae</taxon>
        <taxon>Nocardioides</taxon>
    </lineage>
</organism>
<dbReference type="EMBL" id="CP049257">
    <property type="protein sequence ID" value="QIG42796.1"/>
    <property type="molecule type" value="Genomic_DNA"/>
</dbReference>
<dbReference type="RefSeq" id="WP_165231021.1">
    <property type="nucleotide sequence ID" value="NZ_CP049257.1"/>
</dbReference>
<dbReference type="AlphaFoldDB" id="A0A6G6WC63"/>
<dbReference type="Gene3D" id="1.25.40.10">
    <property type="entry name" value="Tetratricopeptide repeat domain"/>
    <property type="match status" value="1"/>
</dbReference>
<accession>A0A6G6WC63</accession>
<dbReference type="SUPFAM" id="SSF48452">
    <property type="entry name" value="TPR-like"/>
    <property type="match status" value="1"/>
</dbReference>
<keyword evidence="2" id="KW-1185">Reference proteome</keyword>
<proteinExistence type="predicted"/>
<evidence type="ECO:0000313" key="1">
    <source>
        <dbReference type="EMBL" id="QIG42796.1"/>
    </source>
</evidence>
<sequence length="259" mass="28197">MDEEATGLVELATAVVAARAAVDIGVAGAEDRTTEAYTRLVERQLAEGLAHDALETAQELVEHRRTVADTSVEGLLRHEQALALLETALPRTADVRLRVSGLRQQAQVREQLAQRDPAHVTSAVVTMLELATVLREQGEHREVRTVAARAAELAAAVPDELDRTFLETEAHLLRALALVTSRRRRNRLDAVAAATRAVELTRSERTLWTLATIQQTLGQGAEALGTVDEALTLPARSRDPEVHADLLRLRETLTGRAAS</sequence>
<dbReference type="InterPro" id="IPR011990">
    <property type="entry name" value="TPR-like_helical_dom_sf"/>
</dbReference>